<dbReference type="EMBL" id="SRPW01004052">
    <property type="protein sequence ID" value="KAG5985564.1"/>
    <property type="molecule type" value="Genomic_DNA"/>
</dbReference>
<accession>A0A9P7ST12</accession>
<comment type="caution">
    <text evidence="1">The sequence shown here is derived from an EMBL/GenBank/DDBJ whole genome shotgun (WGS) entry which is preliminary data.</text>
</comment>
<gene>
    <name evidence="1" type="ORF">E4U43_006002</name>
</gene>
<dbReference type="AlphaFoldDB" id="A0A9P7ST12"/>
<proteinExistence type="predicted"/>
<organism evidence="1 2">
    <name type="scientific">Claviceps pusilla</name>
    <dbReference type="NCBI Taxonomy" id="123648"/>
    <lineage>
        <taxon>Eukaryota</taxon>
        <taxon>Fungi</taxon>
        <taxon>Dikarya</taxon>
        <taxon>Ascomycota</taxon>
        <taxon>Pezizomycotina</taxon>
        <taxon>Sordariomycetes</taxon>
        <taxon>Hypocreomycetidae</taxon>
        <taxon>Hypocreales</taxon>
        <taxon>Clavicipitaceae</taxon>
        <taxon>Claviceps</taxon>
    </lineage>
</organism>
<protein>
    <submittedName>
        <fullName evidence="1">Uncharacterized protein</fullName>
    </submittedName>
</protein>
<sequence>YELGLERFSLIGKSGIARWTSLVVPEDLDHQDEALEALTVFKNAFDALSPDWRTPETPLENPWRRELKTSTDVNRGETMLGIHADQRV</sequence>
<dbReference type="Proteomes" id="UP000748025">
    <property type="component" value="Unassembled WGS sequence"/>
</dbReference>
<name>A0A9P7ST12_9HYPO</name>
<keyword evidence="2" id="KW-1185">Reference proteome</keyword>
<reference evidence="1" key="1">
    <citation type="journal article" date="2020" name="bioRxiv">
        <title>Whole genome comparisons of ergot fungi reveals the divergence and evolution of species within the genus Claviceps are the result of varying mechanisms driving genome evolution and host range expansion.</title>
        <authorList>
            <person name="Wyka S.A."/>
            <person name="Mondo S.J."/>
            <person name="Liu M."/>
            <person name="Dettman J."/>
            <person name="Nalam V."/>
            <person name="Broders K.D."/>
        </authorList>
    </citation>
    <scope>NUCLEOTIDE SEQUENCE</scope>
    <source>
        <strain evidence="1">CCC 602</strain>
    </source>
</reference>
<evidence type="ECO:0000313" key="2">
    <source>
        <dbReference type="Proteomes" id="UP000748025"/>
    </source>
</evidence>
<feature type="non-terminal residue" evidence="1">
    <location>
        <position position="1"/>
    </location>
</feature>
<evidence type="ECO:0000313" key="1">
    <source>
        <dbReference type="EMBL" id="KAG5985564.1"/>
    </source>
</evidence>